<dbReference type="Proteomes" id="UP000244090">
    <property type="component" value="Unassembled WGS sequence"/>
</dbReference>
<dbReference type="Pfam" id="PF00459">
    <property type="entry name" value="Inositol_P"/>
    <property type="match status" value="1"/>
</dbReference>
<dbReference type="RefSeq" id="WP_108115393.1">
    <property type="nucleotide sequence ID" value="NZ_QBKT01000006.1"/>
</dbReference>
<evidence type="ECO:0000256" key="4">
    <source>
        <dbReference type="HAMAP-Rule" id="MF_02095"/>
    </source>
</evidence>
<keyword evidence="4" id="KW-0378">Hydrolase</keyword>
<evidence type="ECO:0000256" key="2">
    <source>
        <dbReference type="ARBA" id="ARBA00022723"/>
    </source>
</evidence>
<dbReference type="SUPFAM" id="SSF56655">
    <property type="entry name" value="Carbohydrate phosphatase"/>
    <property type="match status" value="1"/>
</dbReference>
<keyword evidence="7" id="KW-1185">Reference proteome</keyword>
<organism evidence="6 7">
    <name type="scientific">Kordia periserrulae</name>
    <dbReference type="NCBI Taxonomy" id="701523"/>
    <lineage>
        <taxon>Bacteria</taxon>
        <taxon>Pseudomonadati</taxon>
        <taxon>Bacteroidota</taxon>
        <taxon>Flavobacteriia</taxon>
        <taxon>Flavobacteriales</taxon>
        <taxon>Flavobacteriaceae</taxon>
        <taxon>Kordia</taxon>
    </lineage>
</organism>
<dbReference type="GO" id="GO:0005886">
    <property type="term" value="C:plasma membrane"/>
    <property type="evidence" value="ECO:0007669"/>
    <property type="project" value="UniProtKB-SubCell"/>
</dbReference>
<comment type="subcellular location">
    <subcellularLocation>
        <location evidence="4">Cell membrane</location>
        <topology evidence="4">Peripheral membrane protein</topology>
        <orientation evidence="4">Cytoplasmic side</orientation>
    </subcellularLocation>
</comment>
<dbReference type="GO" id="GO:0000287">
    <property type="term" value="F:magnesium ion binding"/>
    <property type="evidence" value="ECO:0007669"/>
    <property type="project" value="UniProtKB-UniRule"/>
</dbReference>
<feature type="binding site" evidence="4">
    <location>
        <position position="87"/>
    </location>
    <ligand>
        <name>Mg(2+)</name>
        <dbReference type="ChEBI" id="CHEBI:18420"/>
        <label>2</label>
    </ligand>
</feature>
<dbReference type="GO" id="GO:0050427">
    <property type="term" value="P:3'-phosphoadenosine 5'-phosphosulfate metabolic process"/>
    <property type="evidence" value="ECO:0007669"/>
    <property type="project" value="TreeGrafter"/>
</dbReference>
<dbReference type="AlphaFoldDB" id="A0A2T6BWW4"/>
<feature type="binding site" evidence="5">
    <location>
        <position position="224"/>
    </location>
    <ligand>
        <name>Mg(2+)</name>
        <dbReference type="ChEBI" id="CHEBI:18420"/>
        <label>1</label>
        <note>catalytic</note>
    </ligand>
</feature>
<name>A0A2T6BWW4_9FLAO</name>
<reference evidence="6 7" key="1">
    <citation type="submission" date="2018-04" db="EMBL/GenBank/DDBJ databases">
        <title>Genomic Encyclopedia of Archaeal and Bacterial Type Strains, Phase II (KMG-II): from individual species to whole genera.</title>
        <authorList>
            <person name="Goeker M."/>
        </authorList>
    </citation>
    <scope>NUCLEOTIDE SEQUENCE [LARGE SCALE GENOMIC DNA]</scope>
    <source>
        <strain evidence="6 7">DSM 25731</strain>
    </source>
</reference>
<dbReference type="InterPro" id="IPR020583">
    <property type="entry name" value="Inositol_monoP_metal-BS"/>
</dbReference>
<evidence type="ECO:0000256" key="3">
    <source>
        <dbReference type="ARBA" id="ARBA00022842"/>
    </source>
</evidence>
<evidence type="ECO:0000256" key="5">
    <source>
        <dbReference type="PIRSR" id="PIRSR600760-2"/>
    </source>
</evidence>
<dbReference type="CDD" id="cd01638">
    <property type="entry name" value="CysQ"/>
    <property type="match status" value="1"/>
</dbReference>
<feature type="binding site" evidence="4">
    <location>
        <position position="224"/>
    </location>
    <ligand>
        <name>substrate</name>
    </ligand>
</feature>
<comment type="cofactor">
    <cofactor evidence="4 5">
        <name>Mg(2+)</name>
        <dbReference type="ChEBI" id="CHEBI:18420"/>
    </cofactor>
</comment>
<sequence>MNEYLHTAIETAVHAGGIIMDIYENQIVAVEKKADDSPVTIADKTANAYIEKALASTNIPVLSEEGEHAAYEIRKNWQQCWIVDPLDGTKEFIKRNGEFTVNIALVEDGKALLGVIYIPAVKTLYYAITAEKKAFKLQLDEHTLTRDMLPNATQIFAAEESDDEITLTSSHSYTNQKVLDLIDSLETEGKEVNLIMAGSSLKFCLMAEGQASYYPRYAPTMEWDTAAGHAICNAVGLEVYNLETQKPLKYNKENLLNPWFLVRKVG</sequence>
<feature type="binding site" evidence="4">
    <location>
        <position position="84"/>
    </location>
    <ligand>
        <name>Mg(2+)</name>
        <dbReference type="ChEBI" id="CHEBI:18420"/>
        <label>1</label>
    </ligand>
</feature>
<gene>
    <name evidence="4" type="primary">cysQ</name>
    <name evidence="6" type="ORF">C8N46_10691</name>
</gene>
<feature type="binding site" evidence="4">
    <location>
        <position position="86"/>
    </location>
    <ligand>
        <name>Mg(2+)</name>
        <dbReference type="ChEBI" id="CHEBI:18420"/>
        <label>1</label>
    </ligand>
</feature>
<feature type="binding site" evidence="4">
    <location>
        <position position="224"/>
    </location>
    <ligand>
        <name>Mg(2+)</name>
        <dbReference type="ChEBI" id="CHEBI:18420"/>
        <label>2</label>
    </ligand>
</feature>
<keyword evidence="2 4" id="KW-0479">Metal-binding</keyword>
<keyword evidence="4" id="KW-0472">Membrane</keyword>
<evidence type="ECO:0000313" key="7">
    <source>
        <dbReference type="Proteomes" id="UP000244090"/>
    </source>
</evidence>
<dbReference type="GO" id="GO:0008441">
    <property type="term" value="F:3'(2'),5'-bisphosphate nucleotidase activity"/>
    <property type="evidence" value="ECO:0007669"/>
    <property type="project" value="UniProtKB-UniRule"/>
</dbReference>
<dbReference type="GO" id="GO:0000103">
    <property type="term" value="P:sulfate assimilation"/>
    <property type="evidence" value="ECO:0007669"/>
    <property type="project" value="TreeGrafter"/>
</dbReference>
<feature type="binding site" evidence="5">
    <location>
        <position position="64"/>
    </location>
    <ligand>
        <name>Mg(2+)</name>
        <dbReference type="ChEBI" id="CHEBI:18420"/>
        <label>1</label>
        <note>catalytic</note>
    </ligand>
</feature>
<feature type="binding site" evidence="4">
    <location>
        <position position="64"/>
    </location>
    <ligand>
        <name>substrate</name>
    </ligand>
</feature>
<proteinExistence type="inferred from homology"/>
<feature type="binding site" evidence="5">
    <location>
        <position position="84"/>
    </location>
    <ligand>
        <name>Mg(2+)</name>
        <dbReference type="ChEBI" id="CHEBI:18420"/>
        <label>1</label>
        <note>catalytic</note>
    </ligand>
</feature>
<dbReference type="NCBIfam" id="TIGR01331">
    <property type="entry name" value="bisphos_cysQ"/>
    <property type="match status" value="1"/>
</dbReference>
<dbReference type="Gene3D" id="3.30.540.10">
    <property type="entry name" value="Fructose-1,6-Bisphosphatase, subunit A, domain 1"/>
    <property type="match status" value="1"/>
</dbReference>
<dbReference type="EMBL" id="QBKT01000006">
    <property type="protein sequence ID" value="PTX60447.1"/>
    <property type="molecule type" value="Genomic_DNA"/>
</dbReference>
<evidence type="ECO:0000256" key="1">
    <source>
        <dbReference type="ARBA" id="ARBA00001625"/>
    </source>
</evidence>
<comment type="similarity">
    <text evidence="4">Belongs to the inositol monophosphatase superfamily. CysQ family.</text>
</comment>
<dbReference type="PROSITE" id="PS00629">
    <property type="entry name" value="IMP_1"/>
    <property type="match status" value="1"/>
</dbReference>
<dbReference type="PANTHER" id="PTHR43028">
    <property type="entry name" value="3'(2'),5'-BISPHOSPHATE NUCLEOTIDASE 1"/>
    <property type="match status" value="1"/>
</dbReference>
<accession>A0A2T6BWW4</accession>
<comment type="function">
    <text evidence="4">Converts adenosine-3',5'-bisphosphate (PAP) to AMP.</text>
</comment>
<dbReference type="PANTHER" id="PTHR43028:SF5">
    <property type="entry name" value="3'(2'),5'-BISPHOSPHATE NUCLEOTIDASE 1"/>
    <property type="match status" value="1"/>
</dbReference>
<dbReference type="InterPro" id="IPR006240">
    <property type="entry name" value="CysQ"/>
</dbReference>
<keyword evidence="4" id="KW-1003">Cell membrane</keyword>
<feature type="binding site" evidence="4">
    <location>
        <begin position="86"/>
        <end position="89"/>
    </location>
    <ligand>
        <name>substrate</name>
    </ligand>
</feature>
<comment type="catalytic activity">
    <reaction evidence="1 4">
        <text>adenosine 3',5'-bisphosphate + H2O = AMP + phosphate</text>
        <dbReference type="Rhea" id="RHEA:10040"/>
        <dbReference type="ChEBI" id="CHEBI:15377"/>
        <dbReference type="ChEBI" id="CHEBI:43474"/>
        <dbReference type="ChEBI" id="CHEBI:58343"/>
        <dbReference type="ChEBI" id="CHEBI:456215"/>
        <dbReference type="EC" id="3.1.3.7"/>
    </reaction>
</comment>
<dbReference type="OrthoDB" id="9772456at2"/>
<dbReference type="InterPro" id="IPR000760">
    <property type="entry name" value="Inositol_monophosphatase-like"/>
</dbReference>
<dbReference type="EC" id="3.1.3.7" evidence="4"/>
<dbReference type="PRINTS" id="PR00377">
    <property type="entry name" value="IMPHPHTASES"/>
</dbReference>
<feature type="binding site" evidence="4">
    <location>
        <position position="84"/>
    </location>
    <ligand>
        <name>Mg(2+)</name>
        <dbReference type="ChEBI" id="CHEBI:18420"/>
        <label>2</label>
    </ligand>
</feature>
<dbReference type="HAMAP" id="MF_02095">
    <property type="entry name" value="CysQ"/>
    <property type="match status" value="1"/>
</dbReference>
<dbReference type="Gene3D" id="3.40.190.80">
    <property type="match status" value="1"/>
</dbReference>
<feature type="binding site" evidence="5">
    <location>
        <position position="86"/>
    </location>
    <ligand>
        <name>Mg(2+)</name>
        <dbReference type="ChEBI" id="CHEBI:18420"/>
        <label>1</label>
        <note>catalytic</note>
    </ligand>
</feature>
<keyword evidence="3 4" id="KW-0460">Magnesium</keyword>
<dbReference type="InterPro" id="IPR050725">
    <property type="entry name" value="CysQ/Inositol_MonoPase"/>
</dbReference>
<feature type="binding site" evidence="4">
    <location>
        <position position="64"/>
    </location>
    <ligand>
        <name>Mg(2+)</name>
        <dbReference type="ChEBI" id="CHEBI:18420"/>
        <label>1</label>
    </ligand>
</feature>
<feature type="binding site" evidence="5">
    <location>
        <position position="87"/>
    </location>
    <ligand>
        <name>Mg(2+)</name>
        <dbReference type="ChEBI" id="CHEBI:18420"/>
        <label>1</label>
        <note>catalytic</note>
    </ligand>
</feature>
<evidence type="ECO:0000313" key="6">
    <source>
        <dbReference type="EMBL" id="PTX60447.1"/>
    </source>
</evidence>
<comment type="caution">
    <text evidence="6">The sequence shown here is derived from an EMBL/GenBank/DDBJ whole genome shotgun (WGS) entry which is preliminary data.</text>
</comment>
<protein>
    <recommendedName>
        <fullName evidence="4">3'(2'),5'-bisphosphate nucleotidase CysQ</fullName>
        <ecNumber evidence="4">3.1.3.7</ecNumber>
    </recommendedName>
    <alternativeName>
        <fullName evidence="4">3'(2'),5-bisphosphonucleoside 3'(2')-phosphohydrolase</fullName>
    </alternativeName>
    <alternativeName>
        <fullName evidence="4">3'-phosphoadenosine 5'-phosphate phosphatase</fullName>
        <shortName evidence="4">PAP phosphatase</shortName>
    </alternativeName>
</protein>